<dbReference type="GO" id="GO:0003676">
    <property type="term" value="F:nucleic acid binding"/>
    <property type="evidence" value="ECO:0007669"/>
    <property type="project" value="InterPro"/>
</dbReference>
<feature type="compositionally biased region" description="Basic residues" evidence="8">
    <location>
        <begin position="248"/>
        <end position="261"/>
    </location>
</feature>
<gene>
    <name evidence="10" type="ORF">HO173_013208</name>
</gene>
<organism evidence="10 11">
    <name type="scientific">Letharia columbiana</name>
    <dbReference type="NCBI Taxonomy" id="112416"/>
    <lineage>
        <taxon>Eukaryota</taxon>
        <taxon>Fungi</taxon>
        <taxon>Dikarya</taxon>
        <taxon>Ascomycota</taxon>
        <taxon>Pezizomycotina</taxon>
        <taxon>Lecanoromycetes</taxon>
        <taxon>OSLEUM clade</taxon>
        <taxon>Lecanoromycetidae</taxon>
        <taxon>Lecanorales</taxon>
        <taxon>Lecanorineae</taxon>
        <taxon>Parmeliaceae</taxon>
        <taxon>Letharia</taxon>
    </lineage>
</organism>
<dbReference type="Pfam" id="PF01585">
    <property type="entry name" value="G-patch"/>
    <property type="match status" value="1"/>
</dbReference>
<evidence type="ECO:0000256" key="2">
    <source>
        <dbReference type="ARBA" id="ARBA00022517"/>
    </source>
</evidence>
<dbReference type="Proteomes" id="UP000578531">
    <property type="component" value="Unassembled WGS sequence"/>
</dbReference>
<feature type="region of interest" description="Disordered" evidence="8">
    <location>
        <begin position="150"/>
        <end position="211"/>
    </location>
</feature>
<dbReference type="RefSeq" id="XP_037158094.1">
    <property type="nucleotide sequence ID" value="XM_037315032.1"/>
</dbReference>
<evidence type="ECO:0000256" key="5">
    <source>
        <dbReference type="ARBA" id="ARBA00038007"/>
    </source>
</evidence>
<dbReference type="InterPro" id="IPR000467">
    <property type="entry name" value="G_patch_dom"/>
</dbReference>
<dbReference type="GeneID" id="59294836"/>
<dbReference type="EMBL" id="JACCJC010000132">
    <property type="protein sequence ID" value="KAF6223782.1"/>
    <property type="molecule type" value="Genomic_DNA"/>
</dbReference>
<evidence type="ECO:0000256" key="4">
    <source>
        <dbReference type="ARBA" id="ARBA00023242"/>
    </source>
</evidence>
<dbReference type="InterPro" id="IPR050656">
    <property type="entry name" value="PINX1"/>
</dbReference>
<dbReference type="AlphaFoldDB" id="A0A8H6CHY4"/>
<feature type="region of interest" description="Disordered" evidence="8">
    <location>
        <begin position="244"/>
        <end position="282"/>
    </location>
</feature>
<keyword evidence="3" id="KW-0698">rRNA processing</keyword>
<protein>
    <recommendedName>
        <fullName evidence="6">PinX1-related protein 1</fullName>
    </recommendedName>
</protein>
<evidence type="ECO:0000256" key="6">
    <source>
        <dbReference type="ARBA" id="ARBA00041961"/>
    </source>
</evidence>
<name>A0A8H6CHY4_9LECA</name>
<evidence type="ECO:0000256" key="3">
    <source>
        <dbReference type="ARBA" id="ARBA00022552"/>
    </source>
</evidence>
<keyword evidence="11" id="KW-1185">Reference proteome</keyword>
<dbReference type="PANTHER" id="PTHR23149:SF31">
    <property type="entry name" value="PROTEIN PXR1"/>
    <property type="match status" value="1"/>
</dbReference>
<evidence type="ECO:0000313" key="10">
    <source>
        <dbReference type="EMBL" id="KAF6223782.1"/>
    </source>
</evidence>
<dbReference type="OrthoDB" id="29523at2759"/>
<feature type="compositionally biased region" description="Polar residues" evidence="8">
    <location>
        <begin position="154"/>
        <end position="163"/>
    </location>
</feature>
<comment type="caution">
    <text evidence="10">The sequence shown here is derived from an EMBL/GenBank/DDBJ whole genome shotgun (WGS) entry which is preliminary data.</text>
</comment>
<evidence type="ECO:0000256" key="7">
    <source>
        <dbReference type="ARBA" id="ARBA00043878"/>
    </source>
</evidence>
<keyword evidence="2" id="KW-0690">Ribosome biogenesis</keyword>
<dbReference type="GO" id="GO:0005730">
    <property type="term" value="C:nucleolus"/>
    <property type="evidence" value="ECO:0007669"/>
    <property type="project" value="UniProtKB-SubCell"/>
</dbReference>
<keyword evidence="4" id="KW-0539">Nucleus</keyword>
<evidence type="ECO:0000256" key="1">
    <source>
        <dbReference type="ARBA" id="ARBA00004604"/>
    </source>
</evidence>
<accession>A0A8H6CHY4</accession>
<dbReference type="GO" id="GO:0006364">
    <property type="term" value="P:rRNA processing"/>
    <property type="evidence" value="ECO:0007669"/>
    <property type="project" value="UniProtKB-KW"/>
</dbReference>
<reference evidence="10 11" key="1">
    <citation type="journal article" date="2020" name="Genomics">
        <title>Complete, high-quality genomes from long-read metagenomic sequencing of two wolf lichen thalli reveals enigmatic genome architecture.</title>
        <authorList>
            <person name="McKenzie S.K."/>
            <person name="Walston R.F."/>
            <person name="Allen J.L."/>
        </authorList>
    </citation>
    <scope>NUCLEOTIDE SEQUENCE [LARGE SCALE GENOMIC DNA]</scope>
    <source>
        <strain evidence="10">WasteWater2</strain>
    </source>
</reference>
<comment type="function">
    <text evidence="7">Involved in rRNA-processing at A0, A1 and A2 sites and negatively regulates telomerase.</text>
</comment>
<sequence>MGLGAPKKRFKLSHDPNNTAWSRSATKYGHKILQSHGWMPGELLGARGASYSDQRSTASASHIRITLKDDNLGLGAKHEAALDSSKTTGLDVFQDLLGRLNGRNVTDLKKDRIHRSNLRSSAYIDQRWGNLRFVSGGLLVGAEMKDRVKGGQDALSNSQQTPSHYLDEGRLPEANEPQEVLSESAKRKRHKKQKTSGVDHGVQETSKGVNWSVVGAQSPSLKQERESHTSLKDMFDEVQMDKVQRHAEKAKRKPKRAKRDARHSSKVREQSSILPSPDLNQLPGPNIGEVAVASYPLCEAKAPTRISQRPGAGRLAVRHRYIQHKKMCMMDDKALNEIFMIKTG</sequence>
<dbReference type="PROSITE" id="PS50174">
    <property type="entry name" value="G_PATCH"/>
    <property type="match status" value="1"/>
</dbReference>
<dbReference type="PANTHER" id="PTHR23149">
    <property type="entry name" value="G PATCH DOMAIN CONTAINING PROTEIN"/>
    <property type="match status" value="1"/>
</dbReference>
<evidence type="ECO:0000256" key="8">
    <source>
        <dbReference type="SAM" id="MobiDB-lite"/>
    </source>
</evidence>
<evidence type="ECO:0000259" key="9">
    <source>
        <dbReference type="PROSITE" id="PS50174"/>
    </source>
</evidence>
<comment type="subcellular location">
    <subcellularLocation>
        <location evidence="1">Nucleus</location>
        <location evidence="1">Nucleolus</location>
    </subcellularLocation>
</comment>
<comment type="similarity">
    <text evidence="5">Belongs to the PINX1 family.</text>
</comment>
<proteinExistence type="inferred from homology"/>
<evidence type="ECO:0000313" key="11">
    <source>
        <dbReference type="Proteomes" id="UP000578531"/>
    </source>
</evidence>
<feature type="domain" description="G-patch" evidence="9">
    <location>
        <begin position="25"/>
        <end position="79"/>
    </location>
</feature>